<feature type="region of interest" description="Disordered" evidence="1">
    <location>
        <begin position="73"/>
        <end position="202"/>
    </location>
</feature>
<evidence type="ECO:0000313" key="3">
    <source>
        <dbReference type="Proteomes" id="UP001500967"/>
    </source>
</evidence>
<evidence type="ECO:0008006" key="4">
    <source>
        <dbReference type="Google" id="ProtNLM"/>
    </source>
</evidence>
<evidence type="ECO:0000256" key="1">
    <source>
        <dbReference type="SAM" id="MobiDB-lite"/>
    </source>
</evidence>
<gene>
    <name evidence="2" type="ORF">GCM10009539_02740</name>
</gene>
<evidence type="ECO:0000313" key="2">
    <source>
        <dbReference type="EMBL" id="GAA0220973.1"/>
    </source>
</evidence>
<dbReference type="Proteomes" id="UP001500967">
    <property type="component" value="Unassembled WGS sequence"/>
</dbReference>
<feature type="compositionally biased region" description="Polar residues" evidence="1">
    <location>
        <begin position="139"/>
        <end position="157"/>
    </location>
</feature>
<dbReference type="Pfam" id="PF08843">
    <property type="entry name" value="AbiEii"/>
    <property type="match status" value="1"/>
</dbReference>
<proteinExistence type="predicted"/>
<protein>
    <recommendedName>
        <fullName evidence="4">Nucleotidyl transferase AbiEii/AbiGii toxin family protein</fullName>
    </recommendedName>
</protein>
<reference evidence="3" key="1">
    <citation type="journal article" date="2019" name="Int. J. Syst. Evol. Microbiol.">
        <title>The Global Catalogue of Microorganisms (GCM) 10K type strain sequencing project: providing services to taxonomists for standard genome sequencing and annotation.</title>
        <authorList>
            <consortium name="The Broad Institute Genomics Platform"/>
            <consortium name="The Broad Institute Genome Sequencing Center for Infectious Disease"/>
            <person name="Wu L."/>
            <person name="Ma J."/>
        </authorList>
    </citation>
    <scope>NUCLEOTIDE SEQUENCE [LARGE SCALE GENOMIC DNA]</scope>
    <source>
        <strain evidence="3">JCM 10425</strain>
    </source>
</reference>
<organism evidence="2 3">
    <name type="scientific">Cryptosporangium japonicum</name>
    <dbReference type="NCBI Taxonomy" id="80872"/>
    <lineage>
        <taxon>Bacteria</taxon>
        <taxon>Bacillati</taxon>
        <taxon>Actinomycetota</taxon>
        <taxon>Actinomycetes</taxon>
        <taxon>Cryptosporangiales</taxon>
        <taxon>Cryptosporangiaceae</taxon>
        <taxon>Cryptosporangium</taxon>
    </lineage>
</organism>
<feature type="compositionally biased region" description="Polar residues" evidence="1">
    <location>
        <begin position="179"/>
        <end position="202"/>
    </location>
</feature>
<dbReference type="InterPro" id="IPR014942">
    <property type="entry name" value="AbiEii"/>
</dbReference>
<accession>A0ABP3D4V6</accession>
<comment type="caution">
    <text evidence="2">The sequence shown here is derived from an EMBL/GenBank/DDBJ whole genome shotgun (WGS) entry which is preliminary data.</text>
</comment>
<dbReference type="EMBL" id="BAAAGX010000002">
    <property type="protein sequence ID" value="GAA0220973.1"/>
    <property type="molecule type" value="Genomic_DNA"/>
</dbReference>
<name>A0ABP3D4V6_9ACTN</name>
<feature type="compositionally biased region" description="Low complexity" evidence="1">
    <location>
        <begin position="104"/>
        <end position="132"/>
    </location>
</feature>
<sequence>MALDPLQEQITQTALSLPQAHTLALAGGGAMIAHGLVDRATHDVDLFTEIDADEAVRVAAALRDTLAAAGLEITPAARPHTPTASSRTTHGPDCPAKSKSSLTAGASAPPSISGSALFSTSTTSPPTKSSPSGVEPKSETISTSLRSWTDSPRNVFSDSPRRRTLASHQRPSWMRSEPSGDSIQRTGPPQASIPTLSNALSR</sequence>
<keyword evidence="3" id="KW-1185">Reference proteome</keyword>